<keyword evidence="3" id="KW-1185">Reference proteome</keyword>
<keyword evidence="2" id="KW-0614">Plasmid</keyword>
<geneLocation type="plasmid" evidence="2 3">
    <name>pI</name>
</geneLocation>
<sequence length="55" mass="6337">MERLATDTAPRALTQRRTWLRSREKDDERGGRDSGNESRGEAERRAASAFSRSER</sequence>
<dbReference type="AlphaFoldDB" id="A0A5Q4ZI61"/>
<organism evidence="2 3">
    <name type="scientific">Paraburkholderia dioscoreae</name>
    <dbReference type="NCBI Taxonomy" id="2604047"/>
    <lineage>
        <taxon>Bacteria</taxon>
        <taxon>Pseudomonadati</taxon>
        <taxon>Pseudomonadota</taxon>
        <taxon>Betaproteobacteria</taxon>
        <taxon>Burkholderiales</taxon>
        <taxon>Burkholderiaceae</taxon>
        <taxon>Paraburkholderia</taxon>
    </lineage>
</organism>
<proteinExistence type="predicted"/>
<name>A0A5Q4ZI61_9BURK</name>
<feature type="region of interest" description="Disordered" evidence="1">
    <location>
        <begin position="1"/>
        <end position="55"/>
    </location>
</feature>
<accession>A0A5Q4ZI61</accession>
<evidence type="ECO:0000313" key="2">
    <source>
        <dbReference type="EMBL" id="VVD31036.1"/>
    </source>
</evidence>
<dbReference type="Proteomes" id="UP000325811">
    <property type="component" value="Plasmid pI"/>
</dbReference>
<reference evidence="2 3" key="1">
    <citation type="submission" date="2019-08" db="EMBL/GenBank/DDBJ databases">
        <authorList>
            <person name="Herpell B J."/>
        </authorList>
    </citation>
    <scope>NUCLEOTIDE SEQUENCE [LARGE SCALE GENOMIC DNA]</scope>
    <source>
        <strain evidence="3">Msb3</strain>
        <plasmid evidence="2 3">pI</plasmid>
    </source>
</reference>
<gene>
    <name evidence="2" type="ORF">PDMSB3_0200</name>
</gene>
<protein>
    <submittedName>
        <fullName evidence="2">Uncharacterized protein</fullName>
    </submittedName>
</protein>
<evidence type="ECO:0000256" key="1">
    <source>
        <dbReference type="SAM" id="MobiDB-lite"/>
    </source>
</evidence>
<dbReference type="KEGG" id="pdio:PDMSB3_0200.2"/>
<feature type="compositionally biased region" description="Basic and acidic residues" evidence="1">
    <location>
        <begin position="21"/>
        <end position="55"/>
    </location>
</feature>
<dbReference type="EMBL" id="LR699555">
    <property type="protein sequence ID" value="VVD31036.1"/>
    <property type="molecule type" value="Genomic_DNA"/>
</dbReference>
<evidence type="ECO:0000313" key="3">
    <source>
        <dbReference type="Proteomes" id="UP000325811"/>
    </source>
</evidence>